<accession>A0ABR3YIP0</accession>
<dbReference type="EMBL" id="JAWDJO010000282">
    <property type="protein sequence ID" value="KAL1888048.1"/>
    <property type="molecule type" value="Genomic_DNA"/>
</dbReference>
<name>A0ABR3YIP0_9PEZI</name>
<feature type="non-terminal residue" evidence="1">
    <location>
        <position position="1"/>
    </location>
</feature>
<gene>
    <name evidence="1" type="ORF">Cpir12675_006318</name>
</gene>
<dbReference type="Proteomes" id="UP001583280">
    <property type="component" value="Unassembled WGS sequence"/>
</dbReference>
<proteinExistence type="predicted"/>
<reference evidence="1 2" key="1">
    <citation type="journal article" date="2024" name="IMA Fungus">
        <title>IMA Genome - F19 : A genome assembly and annotation guide to empower mycologists, including annotated draft genome sequences of Ceratocystis pirilliformis, Diaporthe australafricana, Fusarium ophioides, Paecilomyces lecythidis, and Sporothrix stenoceras.</title>
        <authorList>
            <person name="Aylward J."/>
            <person name="Wilson A.M."/>
            <person name="Visagie C.M."/>
            <person name="Spraker J."/>
            <person name="Barnes I."/>
            <person name="Buitendag C."/>
            <person name="Ceriani C."/>
            <person name="Del Mar Angel L."/>
            <person name="du Plessis D."/>
            <person name="Fuchs T."/>
            <person name="Gasser K."/>
            <person name="Kramer D."/>
            <person name="Li W."/>
            <person name="Munsamy K."/>
            <person name="Piso A."/>
            <person name="Price J.L."/>
            <person name="Sonnekus B."/>
            <person name="Thomas C."/>
            <person name="van der Nest A."/>
            <person name="van Dijk A."/>
            <person name="van Heerden A."/>
            <person name="van Vuuren N."/>
            <person name="Yilmaz N."/>
            <person name="Duong T.A."/>
            <person name="van der Merwe N.A."/>
            <person name="Wingfield M.J."/>
            <person name="Wingfield B.D."/>
        </authorList>
    </citation>
    <scope>NUCLEOTIDE SEQUENCE [LARGE SCALE GENOMIC DNA]</scope>
    <source>
        <strain evidence="1 2">CMW 12675</strain>
    </source>
</reference>
<comment type="caution">
    <text evidence="1">The sequence shown here is derived from an EMBL/GenBank/DDBJ whole genome shotgun (WGS) entry which is preliminary data.</text>
</comment>
<keyword evidence="2" id="KW-1185">Reference proteome</keyword>
<sequence length="229" mass="25557">PGISHDIQPSKTAELENAQVGAITTDVSDPQYLEAHGYVTWNAGNENYLVFSQVFGGPGLRTMLKISVNMEHKAVTIIENHLYREISRKERLGLPQIFQGLCHQQKIQCSEMKSIAMDIDDSFTYLDVETYRKINGLGSEQQIEIAANQPGWGIFSGAINYKYATEMFPGLEPESVIIKQDRRPSEDPKYTVVITEVIMVLFKQPGLKDEDAVVSPIDAHAAELSARTI</sequence>
<organism evidence="1 2">
    <name type="scientific">Ceratocystis pirilliformis</name>
    <dbReference type="NCBI Taxonomy" id="259994"/>
    <lineage>
        <taxon>Eukaryota</taxon>
        <taxon>Fungi</taxon>
        <taxon>Dikarya</taxon>
        <taxon>Ascomycota</taxon>
        <taxon>Pezizomycotina</taxon>
        <taxon>Sordariomycetes</taxon>
        <taxon>Hypocreomycetidae</taxon>
        <taxon>Microascales</taxon>
        <taxon>Ceratocystidaceae</taxon>
        <taxon>Ceratocystis</taxon>
    </lineage>
</organism>
<evidence type="ECO:0000313" key="1">
    <source>
        <dbReference type="EMBL" id="KAL1888048.1"/>
    </source>
</evidence>
<protein>
    <submittedName>
        <fullName evidence="1">Uncharacterized protein</fullName>
    </submittedName>
</protein>
<evidence type="ECO:0000313" key="2">
    <source>
        <dbReference type="Proteomes" id="UP001583280"/>
    </source>
</evidence>